<evidence type="ECO:0000256" key="2">
    <source>
        <dbReference type="ARBA" id="ARBA00049106"/>
    </source>
</evidence>
<name>X0PXH2_RHOWR</name>
<keyword evidence="4" id="KW-1185">Reference proteome</keyword>
<gene>
    <name evidence="3" type="ORF">RW1_005_01300</name>
</gene>
<comment type="caution">
    <text evidence="3">The sequence shown here is derived from an EMBL/GenBank/DDBJ whole genome shotgun (WGS) entry which is preliminary data.</text>
</comment>
<comment type="catalytic activity">
    <reaction evidence="2">
        <text>oxidized coenzyme F420-(gamma-L-Glu)(n) + a quinol + H(+) = reduced coenzyme F420-(gamma-L-Glu)(n) + a quinone</text>
        <dbReference type="Rhea" id="RHEA:39663"/>
        <dbReference type="Rhea" id="RHEA-COMP:12939"/>
        <dbReference type="Rhea" id="RHEA-COMP:14378"/>
        <dbReference type="ChEBI" id="CHEBI:15378"/>
        <dbReference type="ChEBI" id="CHEBI:24646"/>
        <dbReference type="ChEBI" id="CHEBI:132124"/>
        <dbReference type="ChEBI" id="CHEBI:133980"/>
        <dbReference type="ChEBI" id="CHEBI:139511"/>
    </reaction>
</comment>
<dbReference type="OrthoDB" id="8225825at2"/>
<evidence type="ECO:0000313" key="3">
    <source>
        <dbReference type="EMBL" id="GAF43022.1"/>
    </source>
</evidence>
<sequence>MVSKYSASPLESVRDHVARYESSDGADGYERRGFQCIILTHIGRRSGLLRKSPLMKVVLEGQYILVASFAGQEHNPLWVDNVLTNSFVQIQDQDEIISTSARLTNGCERESAWRAAVAAYPPYAEYQRRTSREFPLFTCQPRPGEHRGR</sequence>
<evidence type="ECO:0000256" key="1">
    <source>
        <dbReference type="ARBA" id="ARBA00008710"/>
    </source>
</evidence>
<dbReference type="InterPro" id="IPR004378">
    <property type="entry name" value="F420H2_quin_Rdtase"/>
</dbReference>
<evidence type="ECO:0000313" key="4">
    <source>
        <dbReference type="Proteomes" id="UP000019491"/>
    </source>
</evidence>
<dbReference type="Proteomes" id="UP000019491">
    <property type="component" value="Unassembled WGS sequence"/>
</dbReference>
<protein>
    <recommendedName>
        <fullName evidence="5">Nitroreductase</fullName>
    </recommendedName>
</protein>
<dbReference type="Pfam" id="PF04075">
    <property type="entry name" value="F420H2_quin_red"/>
    <property type="match status" value="1"/>
</dbReference>
<dbReference type="EMBL" id="BAWF01000005">
    <property type="protein sequence ID" value="GAF43022.1"/>
    <property type="molecule type" value="Genomic_DNA"/>
</dbReference>
<dbReference type="AlphaFoldDB" id="X0PXH2"/>
<dbReference type="GO" id="GO:0016491">
    <property type="term" value="F:oxidoreductase activity"/>
    <property type="evidence" value="ECO:0007669"/>
    <property type="project" value="InterPro"/>
</dbReference>
<dbReference type="PANTHER" id="PTHR39428">
    <property type="entry name" value="F420H(2)-DEPENDENT QUINONE REDUCTASE RV1261C"/>
    <property type="match status" value="1"/>
</dbReference>
<dbReference type="PANTHER" id="PTHR39428:SF3">
    <property type="entry name" value="DEAZAFLAVIN-DEPENDENT NITROREDUCTASE"/>
    <property type="match status" value="1"/>
</dbReference>
<comment type="similarity">
    <text evidence="1">Belongs to the F420H(2)-dependent quinone reductase family.</text>
</comment>
<dbReference type="GO" id="GO:0005886">
    <property type="term" value="C:plasma membrane"/>
    <property type="evidence" value="ECO:0007669"/>
    <property type="project" value="TreeGrafter"/>
</dbReference>
<dbReference type="GO" id="GO:0070967">
    <property type="term" value="F:coenzyme F420 binding"/>
    <property type="evidence" value="ECO:0007669"/>
    <property type="project" value="TreeGrafter"/>
</dbReference>
<accession>X0PXH2</accession>
<organism evidence="3 4">
    <name type="scientific">Rhodococcus wratislaviensis NBRC 100605</name>
    <dbReference type="NCBI Taxonomy" id="1219028"/>
    <lineage>
        <taxon>Bacteria</taxon>
        <taxon>Bacillati</taxon>
        <taxon>Actinomycetota</taxon>
        <taxon>Actinomycetes</taxon>
        <taxon>Mycobacteriales</taxon>
        <taxon>Nocardiaceae</taxon>
        <taxon>Rhodococcus</taxon>
    </lineage>
</organism>
<evidence type="ECO:0008006" key="5">
    <source>
        <dbReference type="Google" id="ProtNLM"/>
    </source>
</evidence>
<reference evidence="3 4" key="1">
    <citation type="submission" date="2014-02" db="EMBL/GenBank/DDBJ databases">
        <title>Whole genome shotgun sequence of Rhodococcus wratislaviensis NBRC 100605.</title>
        <authorList>
            <person name="Hosoyama A."/>
            <person name="Tsuchikane K."/>
            <person name="Yoshida I."/>
            <person name="Ohji S."/>
            <person name="Ichikawa N."/>
            <person name="Yamazoe A."/>
            <person name="Fujita N."/>
        </authorList>
    </citation>
    <scope>NUCLEOTIDE SEQUENCE [LARGE SCALE GENOMIC DNA]</scope>
    <source>
        <strain evidence="3 4">NBRC 100605</strain>
    </source>
</reference>
<dbReference type="InterPro" id="IPR012349">
    <property type="entry name" value="Split_barrel_FMN-bd"/>
</dbReference>
<dbReference type="RefSeq" id="WP_037227313.1">
    <property type="nucleotide sequence ID" value="NZ_BAWF01000005.1"/>
</dbReference>
<dbReference type="NCBIfam" id="TIGR00026">
    <property type="entry name" value="hi_GC_TIGR00026"/>
    <property type="match status" value="1"/>
</dbReference>
<dbReference type="Gene3D" id="2.30.110.10">
    <property type="entry name" value="Electron Transport, Fmn-binding Protein, Chain A"/>
    <property type="match status" value="1"/>
</dbReference>
<proteinExistence type="inferred from homology"/>